<evidence type="ECO:0000313" key="4">
    <source>
        <dbReference type="Proteomes" id="UP000230002"/>
    </source>
</evidence>
<dbReference type="AlphaFoldDB" id="A0A2G8SHC6"/>
<keyword evidence="4" id="KW-1185">Reference proteome</keyword>
<evidence type="ECO:0000256" key="2">
    <source>
        <dbReference type="SAM" id="MobiDB-lite"/>
    </source>
</evidence>
<proteinExistence type="predicted"/>
<feature type="region of interest" description="Disordered" evidence="2">
    <location>
        <begin position="319"/>
        <end position="346"/>
    </location>
</feature>
<comment type="caution">
    <text evidence="3">The sequence shown here is derived from an EMBL/GenBank/DDBJ whole genome shotgun (WGS) entry which is preliminary data.</text>
</comment>
<evidence type="ECO:0000256" key="1">
    <source>
        <dbReference type="SAM" id="Coils"/>
    </source>
</evidence>
<protein>
    <submittedName>
        <fullName evidence="3">Uncharacterized protein</fullName>
    </submittedName>
</protein>
<gene>
    <name evidence="3" type="ORF">GSI_04601</name>
</gene>
<evidence type="ECO:0000313" key="3">
    <source>
        <dbReference type="EMBL" id="PIL33151.1"/>
    </source>
</evidence>
<sequence length="428" mass="47181">MDLLTWYDRVSGGASFLVSMPARPGTLPTITAVNMDVFLPIIPQEQPKTSIVFARMVQSFAEEIGLPTIRRMNKAKSTTAQRLPIVVANTGSSVDIQPLIPPSETPWHRFYGRDVGVLERLIAEQFPDVSAVQKLPSMILRPQALLPPLAPKGSAPHATVGSSGLQKQVPWTAGDILHLAEQFGRCNERDEAGLRAIAEQVSTRLPDIFKVITDLELRVEALETVKQTQLEEIGSLRQALQESFDQHRGELIRINEELSAPSVPELPRPSLTSVRSGRIRALATSNSILPVSSIIDSAPPPSIHNARYEERKTVPIHAATSPPRSASAPNNSNRPSGSRSGSPNVSLNVLQVEEKWSKGRIYGPNTEQVLQRHKLPRRVHTILRNLEKTRSQENLMQAVRATVPNCSQDLARELVDAMKNDRDLSSRA</sequence>
<accession>A0A2G8SHC6</accession>
<dbReference type="Proteomes" id="UP000230002">
    <property type="component" value="Unassembled WGS sequence"/>
</dbReference>
<organism evidence="3 4">
    <name type="scientific">Ganoderma sinense ZZ0214-1</name>
    <dbReference type="NCBI Taxonomy" id="1077348"/>
    <lineage>
        <taxon>Eukaryota</taxon>
        <taxon>Fungi</taxon>
        <taxon>Dikarya</taxon>
        <taxon>Basidiomycota</taxon>
        <taxon>Agaricomycotina</taxon>
        <taxon>Agaricomycetes</taxon>
        <taxon>Polyporales</taxon>
        <taxon>Polyporaceae</taxon>
        <taxon>Ganoderma</taxon>
    </lineage>
</organism>
<feature type="coiled-coil region" evidence="1">
    <location>
        <begin position="212"/>
        <end position="257"/>
    </location>
</feature>
<reference evidence="3 4" key="1">
    <citation type="journal article" date="2015" name="Sci. Rep.">
        <title>Chromosome-level genome map provides insights into diverse defense mechanisms in the medicinal fungus Ganoderma sinense.</title>
        <authorList>
            <person name="Zhu Y."/>
            <person name="Xu J."/>
            <person name="Sun C."/>
            <person name="Zhou S."/>
            <person name="Xu H."/>
            <person name="Nelson D.R."/>
            <person name="Qian J."/>
            <person name="Song J."/>
            <person name="Luo H."/>
            <person name="Xiang L."/>
            <person name="Li Y."/>
            <person name="Xu Z."/>
            <person name="Ji A."/>
            <person name="Wang L."/>
            <person name="Lu S."/>
            <person name="Hayward A."/>
            <person name="Sun W."/>
            <person name="Li X."/>
            <person name="Schwartz D.C."/>
            <person name="Wang Y."/>
            <person name="Chen S."/>
        </authorList>
    </citation>
    <scope>NUCLEOTIDE SEQUENCE [LARGE SCALE GENOMIC DNA]</scope>
    <source>
        <strain evidence="3 4">ZZ0214-1</strain>
    </source>
</reference>
<feature type="compositionally biased region" description="Low complexity" evidence="2">
    <location>
        <begin position="321"/>
        <end position="344"/>
    </location>
</feature>
<keyword evidence="1" id="KW-0175">Coiled coil</keyword>
<dbReference type="EMBL" id="AYKW01000008">
    <property type="protein sequence ID" value="PIL33151.1"/>
    <property type="molecule type" value="Genomic_DNA"/>
</dbReference>
<name>A0A2G8SHC6_9APHY</name>
<dbReference type="OrthoDB" id="2756427at2759"/>